<evidence type="ECO:0000313" key="10">
    <source>
        <dbReference type="EMBL" id="MFK2902474.1"/>
    </source>
</evidence>
<comment type="subcellular location">
    <subcellularLocation>
        <location evidence="1">Cell outer membrane</location>
        <topology evidence="1">Multi-pass membrane protein</topology>
    </subcellularLocation>
</comment>
<evidence type="ECO:0000259" key="9">
    <source>
        <dbReference type="Pfam" id="PF25183"/>
    </source>
</evidence>
<accession>A0ABW8JN91</accession>
<evidence type="ECO:0000256" key="2">
    <source>
        <dbReference type="ARBA" id="ARBA00022448"/>
    </source>
</evidence>
<name>A0ABW8JN91_9GAMM</name>
<evidence type="ECO:0000256" key="6">
    <source>
        <dbReference type="ARBA" id="ARBA00023237"/>
    </source>
</evidence>
<proteinExistence type="predicted"/>
<dbReference type="PANTHER" id="PTHR30069:SF46">
    <property type="entry name" value="OAR PROTEIN"/>
    <property type="match status" value="1"/>
</dbReference>
<comment type="caution">
    <text evidence="10">The sequence shown here is derived from an EMBL/GenBank/DDBJ whole genome shotgun (WGS) entry which is preliminary data.</text>
</comment>
<keyword evidence="3" id="KW-1134">Transmembrane beta strand</keyword>
<keyword evidence="6" id="KW-0998">Cell outer membrane</keyword>
<feature type="region of interest" description="Disordered" evidence="7">
    <location>
        <begin position="266"/>
        <end position="286"/>
    </location>
</feature>
<keyword evidence="10" id="KW-0675">Receptor</keyword>
<evidence type="ECO:0000313" key="11">
    <source>
        <dbReference type="Proteomes" id="UP001620460"/>
    </source>
</evidence>
<evidence type="ECO:0000256" key="1">
    <source>
        <dbReference type="ARBA" id="ARBA00004571"/>
    </source>
</evidence>
<evidence type="ECO:0000256" key="5">
    <source>
        <dbReference type="ARBA" id="ARBA00023136"/>
    </source>
</evidence>
<evidence type="ECO:0000256" key="8">
    <source>
        <dbReference type="SAM" id="SignalP"/>
    </source>
</evidence>
<keyword evidence="8" id="KW-0732">Signal</keyword>
<dbReference type="Pfam" id="PF13620">
    <property type="entry name" value="CarboxypepD_reg"/>
    <property type="match status" value="1"/>
</dbReference>
<dbReference type="Gene3D" id="2.60.40.1120">
    <property type="entry name" value="Carboxypeptidase-like, regulatory domain"/>
    <property type="match status" value="1"/>
</dbReference>
<dbReference type="InterPro" id="IPR057601">
    <property type="entry name" value="Oar-like_b-barrel"/>
</dbReference>
<keyword evidence="5" id="KW-0472">Membrane</keyword>
<dbReference type="Gene3D" id="2.40.170.20">
    <property type="entry name" value="TonB-dependent receptor, beta-barrel domain"/>
    <property type="match status" value="1"/>
</dbReference>
<feature type="signal peptide" evidence="8">
    <location>
        <begin position="1"/>
        <end position="25"/>
    </location>
</feature>
<keyword evidence="4" id="KW-0812">Transmembrane</keyword>
<evidence type="ECO:0000256" key="4">
    <source>
        <dbReference type="ARBA" id="ARBA00022692"/>
    </source>
</evidence>
<dbReference type="SUPFAM" id="SSF49452">
    <property type="entry name" value="Starch-binding domain-like"/>
    <property type="match status" value="1"/>
</dbReference>
<feature type="chain" id="PRO_5047503803" evidence="8">
    <location>
        <begin position="26"/>
        <end position="1005"/>
    </location>
</feature>
<reference evidence="10 11" key="1">
    <citation type="submission" date="2020-10" db="EMBL/GenBank/DDBJ databases">
        <title>Phylogeny of dyella-like bacteria.</title>
        <authorList>
            <person name="Fu J."/>
        </authorList>
    </citation>
    <scope>NUCLEOTIDE SEQUENCE [LARGE SCALE GENOMIC DNA]</scope>
    <source>
        <strain evidence="10 11">Gsoil3046</strain>
    </source>
</reference>
<gene>
    <name evidence="10" type="ORF">ISP17_00750</name>
</gene>
<evidence type="ECO:0000256" key="7">
    <source>
        <dbReference type="SAM" id="MobiDB-lite"/>
    </source>
</evidence>
<evidence type="ECO:0000256" key="3">
    <source>
        <dbReference type="ARBA" id="ARBA00022452"/>
    </source>
</evidence>
<keyword evidence="11" id="KW-1185">Reference proteome</keyword>
<dbReference type="InterPro" id="IPR013784">
    <property type="entry name" value="Carb-bd-like_fold"/>
</dbReference>
<feature type="domain" description="TonB-dependent transporter Oar-like beta-barrel" evidence="9">
    <location>
        <begin position="342"/>
        <end position="878"/>
    </location>
</feature>
<dbReference type="InterPro" id="IPR039426">
    <property type="entry name" value="TonB-dep_rcpt-like"/>
</dbReference>
<dbReference type="SUPFAM" id="SSF56935">
    <property type="entry name" value="Porins"/>
    <property type="match status" value="1"/>
</dbReference>
<protein>
    <submittedName>
        <fullName evidence="10">TonB-dependent receptor</fullName>
    </submittedName>
</protein>
<dbReference type="InterPro" id="IPR036942">
    <property type="entry name" value="Beta-barrel_TonB_sf"/>
</dbReference>
<feature type="domain" description="TonB-dependent transporter Oar-like beta-barrel" evidence="9">
    <location>
        <begin position="248"/>
        <end position="320"/>
    </location>
</feature>
<dbReference type="Pfam" id="PF25183">
    <property type="entry name" value="OMP_b-brl_4"/>
    <property type="match status" value="2"/>
</dbReference>
<feature type="compositionally biased region" description="Basic and acidic residues" evidence="7">
    <location>
        <begin position="267"/>
        <end position="286"/>
    </location>
</feature>
<sequence length="1005" mass="108415">MKAPLQLKKKLLASVIATTVVAIGAAPTTAWSQSAYATLRGKAPANAQVTAFNPATGTTRRTTASADGSYTLTGLQPGTYQVDAGAGTQQTVTLTVASTATLNLVAASEAPSAANATNLGGVTVSATTLQEVKTPEVGGTISLHQIDTIPQISRNFLEFADTVPGMIFEVSSNGNTTLRGGAQNKSSTNVYIDGVGQKSYVKEGGISGQIGSQGNPFPQLAIGEYKVITSNYKAEYDQISSAAVTAQTKSGTNEFHGEVFGRYTNDSFREKTPAEEQADKKTSSKEKEYGFAIGGPIIKDKMHFFATYEAKRFNTPITVVADPNAAGGVPYLPADVSAQLGPANLPFEENLYFGKIDWEPTDRDRFELSAQIRKEKQVGGVGGVDAASASYNTKNDDKRYVLRWQHSGEAYFNELLFTHEDAFNAPVAANLGNGSIYTFANGNDDPTIVHVGSANPLATQNKGQKGPSIQDDLTFNDLEWNGDHVIKTGFKVKDITLKAADAQDINPQFYYNVTSAGVGAIPYKAFFTKPVTGLGLSPTVTTKAKQFGVYVQDDWAVNDKLTLNLGVRWDYEKNPAYTGFVTPQNVIDAFNSQDPNGPAGQTYAQSLALGGINLNDYISNGHNRKNFKGEWQPRLGFSYDLDGDEAHVIHGGAGRAYDRNLFDYLQLETTKAALPQFTVNFRDPNTGACYRNAAPCFDWDPAYLNGLPNLQNLLQASNAGTEVDILNNNLKAPHSDQFSIGMSNRIGEWQTDATVARVLSYDGFGFTLGNRYPNGDFFQNGSQPWGNGVPGFGALIVGNNGIETRTTQLLLSANKPYDKESGWGATFAYTYTSATQNRDINEHYSFDEATLGNYPFIDSNAAPRHRLVATGVIDGPWGITMSAKLTLATPTPGNTTACYGTYTFPTGSHCTPAAGTPQASGRFLVGGKFFGYRDVDFQATKDFDLGHGVTLYGRFDVLNVFNFRNYSDVIFSAGPNPVQLTTVYNTTGNITFVPRTFKFEVGMKF</sequence>
<dbReference type="Proteomes" id="UP001620460">
    <property type="component" value="Unassembled WGS sequence"/>
</dbReference>
<organism evidence="10 11">
    <name type="scientific">Dyella ginsengisoli</name>
    <dbReference type="NCBI Taxonomy" id="363848"/>
    <lineage>
        <taxon>Bacteria</taxon>
        <taxon>Pseudomonadati</taxon>
        <taxon>Pseudomonadota</taxon>
        <taxon>Gammaproteobacteria</taxon>
        <taxon>Lysobacterales</taxon>
        <taxon>Rhodanobacteraceae</taxon>
        <taxon>Dyella</taxon>
    </lineage>
</organism>
<dbReference type="RefSeq" id="WP_404629600.1">
    <property type="nucleotide sequence ID" value="NZ_JADIKM010000001.1"/>
</dbReference>
<keyword evidence="2" id="KW-0813">Transport</keyword>
<dbReference type="PANTHER" id="PTHR30069">
    <property type="entry name" value="TONB-DEPENDENT OUTER MEMBRANE RECEPTOR"/>
    <property type="match status" value="1"/>
</dbReference>
<dbReference type="EMBL" id="JADIKM010000001">
    <property type="protein sequence ID" value="MFK2902474.1"/>
    <property type="molecule type" value="Genomic_DNA"/>
</dbReference>